<sequence>MKYLKNIAFVFFIPAIFYSCNRGRLNVDVSNINIGLEIKRLDKSLFELDTTDIKTGLAELKKEYGEFFDIFTYKMISIGGANTPGYYELAKKFITDTMILNVKKMVDSEFKDFSETGKSLDNAFRHYKYYFPGKDIPAIYTCISGFNQSVVVAKNIIGLSLDNYLGPDCLYYSRLGLPQYKQQKMYKGKIAADAMYAWGATEFEKKGEGTHLLDYMIHEGKLMYFLDAMLPDVHDSVKIGYTKKQLEWCKDNEAQMWDFLVENKKLYISGRMDIKRIIGDAPYTNGFPIESPGKAGVWVGWQIVRQFMEKNPDVTLPELMEMEDSQGILNASAYFPEPRL</sequence>
<organism evidence="1">
    <name type="scientific">hydrothermal vent metagenome</name>
    <dbReference type="NCBI Taxonomy" id="652676"/>
    <lineage>
        <taxon>unclassified sequences</taxon>
        <taxon>metagenomes</taxon>
        <taxon>ecological metagenomes</taxon>
    </lineage>
</organism>
<protein>
    <submittedName>
        <fullName evidence="1">Uncharacterized protein</fullName>
    </submittedName>
</protein>
<gene>
    <name evidence="1" type="ORF">MNBD_BACTEROID01-1004</name>
</gene>
<dbReference type="AlphaFoldDB" id="A0A3B0U995"/>
<dbReference type="InterPro" id="IPR019853">
    <property type="entry name" value="GldB-like"/>
</dbReference>
<dbReference type="EMBL" id="UOEP01000056">
    <property type="protein sequence ID" value="VAW16016.1"/>
    <property type="molecule type" value="Genomic_DNA"/>
</dbReference>
<dbReference type="Pfam" id="PF25594">
    <property type="entry name" value="GldB_lipo"/>
    <property type="match status" value="1"/>
</dbReference>
<evidence type="ECO:0000313" key="1">
    <source>
        <dbReference type="EMBL" id="VAW16016.1"/>
    </source>
</evidence>
<reference evidence="1" key="1">
    <citation type="submission" date="2018-06" db="EMBL/GenBank/DDBJ databases">
        <authorList>
            <person name="Zhirakovskaya E."/>
        </authorList>
    </citation>
    <scope>NUCLEOTIDE SEQUENCE</scope>
</reference>
<proteinExistence type="predicted"/>
<name>A0A3B0U995_9ZZZZ</name>
<accession>A0A3B0U995</accession>
<dbReference type="PROSITE" id="PS51257">
    <property type="entry name" value="PROKAR_LIPOPROTEIN"/>
    <property type="match status" value="1"/>
</dbReference>